<reference evidence="5 6" key="1">
    <citation type="submission" date="2024-06" db="EMBL/GenBank/DDBJ databases">
        <title>Alcaligenes phenolicus JC896.</title>
        <authorList>
            <person name="Venkata Ramana C."/>
            <person name="Sasikala C."/>
            <person name="Mahima D."/>
        </authorList>
    </citation>
    <scope>NUCLEOTIDE SEQUENCE [LARGE SCALE GENOMIC DNA]</scope>
    <source>
        <strain evidence="5 6">JC896</strain>
    </source>
</reference>
<keyword evidence="4" id="KW-0408">Iron</keyword>
<keyword evidence="3" id="KW-0479">Metal-binding</keyword>
<evidence type="ECO:0000256" key="4">
    <source>
        <dbReference type="ARBA" id="ARBA00023004"/>
    </source>
</evidence>
<dbReference type="PANTHER" id="PTHR43396">
    <property type="entry name" value="FLAVOHEMOPROTEIN"/>
    <property type="match status" value="1"/>
</dbReference>
<gene>
    <name evidence="5" type="ORF">ABU900_02230</name>
</gene>
<proteinExistence type="predicted"/>
<evidence type="ECO:0000313" key="5">
    <source>
        <dbReference type="EMBL" id="MES5323204.1"/>
    </source>
</evidence>
<dbReference type="PANTHER" id="PTHR43396:SF3">
    <property type="entry name" value="FLAVOHEMOPROTEIN"/>
    <property type="match status" value="1"/>
</dbReference>
<dbReference type="SUPFAM" id="SSF46458">
    <property type="entry name" value="Globin-like"/>
    <property type="match status" value="1"/>
</dbReference>
<dbReference type="InterPro" id="IPR009050">
    <property type="entry name" value="Globin-like_sf"/>
</dbReference>
<evidence type="ECO:0000256" key="2">
    <source>
        <dbReference type="ARBA" id="ARBA00022621"/>
    </source>
</evidence>
<evidence type="ECO:0000313" key="6">
    <source>
        <dbReference type="Proteomes" id="UP001437419"/>
    </source>
</evidence>
<organism evidence="5 6">
    <name type="scientific">Alcaligenes phenolicus</name>
    <dbReference type="NCBI Taxonomy" id="232846"/>
    <lineage>
        <taxon>Bacteria</taxon>
        <taxon>Pseudomonadati</taxon>
        <taxon>Pseudomonadota</taxon>
        <taxon>Betaproteobacteria</taxon>
        <taxon>Burkholderiales</taxon>
        <taxon>Alcaligenaceae</taxon>
        <taxon>Alcaligenes</taxon>
    </lineage>
</organism>
<dbReference type="RefSeq" id="WP_353639386.1">
    <property type="nucleotide sequence ID" value="NZ_JBEUDR010000001.1"/>
</dbReference>
<keyword evidence="6" id="KW-1185">Reference proteome</keyword>
<dbReference type="Gene3D" id="1.10.490.10">
    <property type="entry name" value="Globins"/>
    <property type="match status" value="1"/>
</dbReference>
<dbReference type="Proteomes" id="UP001437419">
    <property type="component" value="Unassembled WGS sequence"/>
</dbReference>
<evidence type="ECO:0000256" key="3">
    <source>
        <dbReference type="ARBA" id="ARBA00022723"/>
    </source>
</evidence>
<comment type="caution">
    <text evidence="5">The sequence shown here is derived from an EMBL/GenBank/DDBJ whole genome shotgun (WGS) entry which is preliminary data.</text>
</comment>
<protein>
    <submittedName>
        <fullName evidence="5">Uncharacterized protein</fullName>
    </submittedName>
</protein>
<dbReference type="InterPro" id="IPR012292">
    <property type="entry name" value="Globin/Proto"/>
</dbReference>
<name>A0ABV2BEL5_9BURK</name>
<accession>A0ABV2BEL5</accession>
<keyword evidence="2" id="KW-0561">Oxygen transport</keyword>
<evidence type="ECO:0000256" key="1">
    <source>
        <dbReference type="ARBA" id="ARBA00022617"/>
    </source>
</evidence>
<sequence>MNTVKKPRLARLLNLMVTDAQRDIIKTAAPLLASGDQALTTYFYELILHDSPPMSPLASQIANNHLALQIQPEHDPMMSTCQLQAIREELITRMTSNELIDGWVAAYQQLSNLLIEAERLTYDDMAITSGGLADRSPNQE</sequence>
<keyword evidence="1" id="KW-0349">Heme</keyword>
<keyword evidence="2" id="KW-0813">Transport</keyword>
<dbReference type="EMBL" id="JBEUDR010000001">
    <property type="protein sequence ID" value="MES5323204.1"/>
    <property type="molecule type" value="Genomic_DNA"/>
</dbReference>